<dbReference type="Proteomes" id="UP000245959">
    <property type="component" value="Unassembled WGS sequence"/>
</dbReference>
<dbReference type="PANTHER" id="PTHR30093:SF2">
    <property type="entry name" value="TYPE II SECRETION SYSTEM PROTEIN H"/>
    <property type="match status" value="1"/>
</dbReference>
<reference evidence="3 4" key="1">
    <citation type="submission" date="2018-04" db="EMBL/GenBank/DDBJ databases">
        <title>Genomic Encyclopedia of Type Strains, Phase IV (KMG-IV): sequencing the most valuable type-strain genomes for metagenomic binning, comparative biology and taxonomic classification.</title>
        <authorList>
            <person name="Goeker M."/>
        </authorList>
    </citation>
    <scope>NUCLEOTIDE SEQUENCE [LARGE SCALE GENOMIC DNA]</scope>
    <source>
        <strain evidence="3 4">DSM 14823</strain>
    </source>
</reference>
<gene>
    <name evidence="3" type="ORF">C8D82_12127</name>
</gene>
<dbReference type="InterPro" id="IPR011453">
    <property type="entry name" value="DUF1559"/>
</dbReference>
<keyword evidence="1" id="KW-1133">Transmembrane helix</keyword>
<comment type="caution">
    <text evidence="3">The sequence shown here is derived from an EMBL/GenBank/DDBJ whole genome shotgun (WGS) entry which is preliminary data.</text>
</comment>
<feature type="transmembrane region" description="Helical" evidence="1">
    <location>
        <begin position="21"/>
        <end position="44"/>
    </location>
</feature>
<dbReference type="InterPro" id="IPR012902">
    <property type="entry name" value="N_methyl_site"/>
</dbReference>
<dbReference type="NCBIfam" id="TIGR02532">
    <property type="entry name" value="IV_pilin_GFxxxE"/>
    <property type="match status" value="1"/>
</dbReference>
<dbReference type="Gene3D" id="3.30.700.10">
    <property type="entry name" value="Glycoprotein, Type 4 Pilin"/>
    <property type="match status" value="1"/>
</dbReference>
<organism evidence="3 4">
    <name type="scientific">Victivallis vadensis</name>
    <dbReference type="NCBI Taxonomy" id="172901"/>
    <lineage>
        <taxon>Bacteria</taxon>
        <taxon>Pseudomonadati</taxon>
        <taxon>Lentisphaerota</taxon>
        <taxon>Lentisphaeria</taxon>
        <taxon>Victivallales</taxon>
        <taxon>Victivallaceae</taxon>
        <taxon>Victivallis</taxon>
    </lineage>
</organism>
<dbReference type="Pfam" id="PF07596">
    <property type="entry name" value="SBP_bac_10"/>
    <property type="match status" value="1"/>
</dbReference>
<dbReference type="SUPFAM" id="SSF54523">
    <property type="entry name" value="Pili subunits"/>
    <property type="match status" value="1"/>
</dbReference>
<proteinExistence type="predicted"/>
<name>A0A2U1ASJ8_9BACT</name>
<evidence type="ECO:0000259" key="2">
    <source>
        <dbReference type="Pfam" id="PF07596"/>
    </source>
</evidence>
<evidence type="ECO:0000256" key="1">
    <source>
        <dbReference type="SAM" id="Phobius"/>
    </source>
</evidence>
<protein>
    <submittedName>
        <fullName evidence="3">Prepilin-type N-terminal cleavage/methylation domain-containing protein/prepilin-type processing-associated H-X9-DG protein</fullName>
    </submittedName>
</protein>
<feature type="domain" description="DUF1559" evidence="2">
    <location>
        <begin position="46"/>
        <end position="102"/>
    </location>
</feature>
<dbReference type="AlphaFoldDB" id="A0A2U1ASJ8"/>
<dbReference type="PANTHER" id="PTHR30093">
    <property type="entry name" value="GENERAL SECRETION PATHWAY PROTEIN G"/>
    <property type="match status" value="1"/>
</dbReference>
<dbReference type="EMBL" id="QEKH01000021">
    <property type="protein sequence ID" value="PVY39353.1"/>
    <property type="molecule type" value="Genomic_DNA"/>
</dbReference>
<keyword evidence="4" id="KW-1185">Reference proteome</keyword>
<evidence type="ECO:0000313" key="4">
    <source>
        <dbReference type="Proteomes" id="UP000245959"/>
    </source>
</evidence>
<sequence>MKNKQNKRNILHIMRQNGLRFTLIELLVVIAIIAILAAMLLPALNKAREVAKKSKCTNNLKQIFTGLSLYAGDYKYYPAAWPQYNEENLNLDIWHYKVMPYLSINKKPKNWDEWSELRNTGIFRCASMATIPGLNFYCYSMSTFCKPYTSFDMTNLVAPLGKNIKDCNGLYSMPESRCRRSPSAAVSRPTPSELLFVSELGFENNSSDNNTPMIQGGDIFNSANRGTGAMDAFGTSFRHGGMKPVMWFDGHVDSVKRDEVNWHLARAPYGL</sequence>
<dbReference type="InterPro" id="IPR045584">
    <property type="entry name" value="Pilin-like"/>
</dbReference>
<evidence type="ECO:0000313" key="3">
    <source>
        <dbReference type="EMBL" id="PVY39353.1"/>
    </source>
</evidence>
<accession>A0A2U1ASJ8</accession>
<keyword evidence="1" id="KW-0812">Transmembrane</keyword>
<dbReference type="RefSeq" id="WP_165833066.1">
    <property type="nucleotide sequence ID" value="NZ_CAUHRZ010000080.1"/>
</dbReference>
<keyword evidence="1" id="KW-0472">Membrane</keyword>